<name>A0A1S8D726_9PROT</name>
<dbReference type="Gene3D" id="3.30.9.10">
    <property type="entry name" value="D-Amino Acid Oxidase, subunit A, domain 2"/>
    <property type="match status" value="1"/>
</dbReference>
<evidence type="ECO:0000256" key="1">
    <source>
        <dbReference type="ARBA" id="ARBA00023002"/>
    </source>
</evidence>
<dbReference type="PANTHER" id="PTHR13847:SF289">
    <property type="entry name" value="GLYCINE OXIDASE"/>
    <property type="match status" value="1"/>
</dbReference>
<dbReference type="Gene3D" id="3.50.50.60">
    <property type="entry name" value="FAD/NAD(P)-binding domain"/>
    <property type="match status" value="2"/>
</dbReference>
<evidence type="ECO:0000313" key="3">
    <source>
        <dbReference type="EMBL" id="ONH83165.1"/>
    </source>
</evidence>
<dbReference type="SUPFAM" id="SSF51905">
    <property type="entry name" value="FAD/NAD(P)-binding domain"/>
    <property type="match status" value="1"/>
</dbReference>
<dbReference type="Proteomes" id="UP000054844">
    <property type="component" value="Unassembled WGS sequence"/>
</dbReference>
<dbReference type="STRING" id="207340.APZ41_010865"/>
<gene>
    <name evidence="4" type="primary">thiO_3</name>
    <name evidence="3" type="ORF">APZ41_010865</name>
    <name evidence="4" type="ORF">NCTC13291_04253</name>
</gene>
<evidence type="ECO:0000313" key="4">
    <source>
        <dbReference type="EMBL" id="SUE95369.1"/>
    </source>
</evidence>
<evidence type="ECO:0000313" key="5">
    <source>
        <dbReference type="Proteomes" id="UP000054844"/>
    </source>
</evidence>
<dbReference type="AlphaFoldDB" id="A0A1S8D726"/>
<dbReference type="OrthoDB" id="9805337at2"/>
<dbReference type="InterPro" id="IPR036188">
    <property type="entry name" value="FAD/NAD-bd_sf"/>
</dbReference>
<dbReference type="RefSeq" id="WP_019463341.1">
    <property type="nucleotide sequence ID" value="NZ_AP031463.1"/>
</dbReference>
<organism evidence="3 5">
    <name type="scientific">Roseomonas mucosa</name>
    <dbReference type="NCBI Taxonomy" id="207340"/>
    <lineage>
        <taxon>Bacteria</taxon>
        <taxon>Pseudomonadati</taxon>
        <taxon>Pseudomonadota</taxon>
        <taxon>Alphaproteobacteria</taxon>
        <taxon>Acetobacterales</taxon>
        <taxon>Roseomonadaceae</taxon>
        <taxon>Roseomonas</taxon>
    </lineage>
</organism>
<accession>A0A1S8D726</accession>
<dbReference type="EMBL" id="UGVN01000002">
    <property type="protein sequence ID" value="SUE95369.1"/>
    <property type="molecule type" value="Genomic_DNA"/>
</dbReference>
<dbReference type="Pfam" id="PF01266">
    <property type="entry name" value="DAO"/>
    <property type="match status" value="1"/>
</dbReference>
<dbReference type="GO" id="GO:0005737">
    <property type="term" value="C:cytoplasm"/>
    <property type="evidence" value="ECO:0007669"/>
    <property type="project" value="TreeGrafter"/>
</dbReference>
<protein>
    <submittedName>
        <fullName evidence="3">Amino acid dehydrogenase</fullName>
    </submittedName>
    <submittedName>
        <fullName evidence="4">Glycine oxidase</fullName>
        <ecNumber evidence="4">1.4.3.19</ecNumber>
    </submittedName>
</protein>
<evidence type="ECO:0000313" key="6">
    <source>
        <dbReference type="Proteomes" id="UP000254919"/>
    </source>
</evidence>
<dbReference type="GO" id="GO:0043799">
    <property type="term" value="F:glycine oxidase activity"/>
    <property type="evidence" value="ECO:0007669"/>
    <property type="project" value="UniProtKB-EC"/>
</dbReference>
<dbReference type="InterPro" id="IPR006076">
    <property type="entry name" value="FAD-dep_OxRdtase"/>
</dbReference>
<dbReference type="EMBL" id="LLWF02000030">
    <property type="protein sequence ID" value="ONH83165.1"/>
    <property type="molecule type" value="Genomic_DNA"/>
</dbReference>
<dbReference type="GeneID" id="99631376"/>
<dbReference type="EC" id="1.4.3.19" evidence="4"/>
<proteinExistence type="predicted"/>
<sequence length="421" mass="45169">MSSAEPDRNGADVVVIGGGIIGLAIASCLRQRGRSVLLLDRKGIALEASYGNAGAFAFSDVMPLASPGIMRKAPRWLLDPLGPLAIPPRYLPHIAPWLFRFWRASRPDRVRRSVLAQVAMMRLAEQEMSALVERHGLASMVRADGALELYESEDEWQAALPGWELRAAHGIAFQHLRGGEIAALQPGLSPRIRVATFVPGWKTVTDPHLFARAMATRLQEHGLIFRQAEVRTVRPDGDARVSVHLADGTKLAASRAVIACGAWSRPLALALGDRIPLETERGYNTTLPPGAFDLRRQLTFGAHGFVVTPIGGGVRVGGAVELGGLSAPPNHARSQALLNKAAAFLPQLRTTGGTPWMGFRPSLPDSLPVIGPSRASPHILYAFGHGHLGLTQSAATGRLVADLLTGQELPLDPAPFRPGRF</sequence>
<keyword evidence="1 4" id="KW-0560">Oxidoreductase</keyword>
<evidence type="ECO:0000259" key="2">
    <source>
        <dbReference type="Pfam" id="PF01266"/>
    </source>
</evidence>
<reference evidence="3 5" key="1">
    <citation type="submission" date="2016-12" db="EMBL/GenBank/DDBJ databases">
        <title>Draft genome sequence of Roseomonas mucosa strain AU37, isolated from a peripheral intravenous catheter.</title>
        <authorList>
            <person name="Choudhury M.A."/>
            <person name="Sidjabat H.E."/>
            <person name="Wailan A.M."/>
            <person name="Zhang L."/>
            <person name="Marsh N.M."/>
            <person name="Rickard C.M."/>
            <person name="Davies M."/>
            <person name="Mcmillan D.J."/>
        </authorList>
    </citation>
    <scope>NUCLEOTIDE SEQUENCE [LARGE SCALE GENOMIC DNA]</scope>
    <source>
        <strain evidence="3 5">SAVE376</strain>
    </source>
</reference>
<dbReference type="SUPFAM" id="SSF54373">
    <property type="entry name" value="FAD-linked reductases, C-terminal domain"/>
    <property type="match status" value="1"/>
</dbReference>
<reference evidence="4 6" key="2">
    <citation type="submission" date="2018-06" db="EMBL/GenBank/DDBJ databases">
        <authorList>
            <consortium name="Pathogen Informatics"/>
            <person name="Doyle S."/>
        </authorList>
    </citation>
    <scope>NUCLEOTIDE SEQUENCE [LARGE SCALE GENOMIC DNA]</scope>
    <source>
        <strain evidence="4 6">NCTC13291</strain>
    </source>
</reference>
<feature type="domain" description="FAD dependent oxidoreductase" evidence="2">
    <location>
        <begin position="12"/>
        <end position="403"/>
    </location>
</feature>
<keyword evidence="5" id="KW-1185">Reference proteome</keyword>
<dbReference type="Proteomes" id="UP000254919">
    <property type="component" value="Unassembled WGS sequence"/>
</dbReference>
<dbReference type="PANTHER" id="PTHR13847">
    <property type="entry name" value="SARCOSINE DEHYDROGENASE-RELATED"/>
    <property type="match status" value="1"/>
</dbReference>